<dbReference type="EC" id="2.1.1.201" evidence="6"/>
<evidence type="ECO:0000256" key="6">
    <source>
        <dbReference type="HAMAP-Rule" id="MF_01813"/>
    </source>
</evidence>
<evidence type="ECO:0000256" key="5">
    <source>
        <dbReference type="ARBA" id="ARBA00022691"/>
    </source>
</evidence>
<comment type="pathway">
    <text evidence="6">Cofactor biosynthesis; ubiquinone biosynthesis.</text>
</comment>
<evidence type="ECO:0000256" key="4">
    <source>
        <dbReference type="ARBA" id="ARBA00022688"/>
    </source>
</evidence>
<sequence length="246" mass="27633">MNDNKTTHFGYENVAEAEKARRVADVFDSVASRYDLMNDLMSGGMHRLWKTFAIAQSGVTTGSRVLDVAGGTGDLSLAFAKRVGPTGQVWLTDINNSMLTHGRDRLVDKGIMTPVAQCDAEKLPFPDEYFDCVTVAFGLRNMTHKELALAEMQRVLRPGGRLLVLEFSQVWKPLAPLYDFYSFKIIPRIGQLVTQDEASYRYLAESIRVHPDQETLKSMMEGAGLERVEYFNLMLGVVALHRGFKF</sequence>
<dbReference type="NCBIfam" id="NF001240">
    <property type="entry name" value="PRK00216.1-1"/>
    <property type="match status" value="1"/>
</dbReference>
<dbReference type="GO" id="GO:0009060">
    <property type="term" value="P:aerobic respiration"/>
    <property type="evidence" value="ECO:0007669"/>
    <property type="project" value="UniProtKB-UniRule"/>
</dbReference>
<proteinExistence type="inferred from homology"/>
<keyword evidence="2 6" id="KW-0489">Methyltransferase</keyword>
<dbReference type="Gene3D" id="3.40.50.150">
    <property type="entry name" value="Vaccinia Virus protein VP39"/>
    <property type="match status" value="1"/>
</dbReference>
<dbReference type="RefSeq" id="WP_153117830.1">
    <property type="nucleotide sequence ID" value="NZ_JACIGE010000015.1"/>
</dbReference>
<feature type="binding site" evidence="6">
    <location>
        <begin position="119"/>
        <end position="120"/>
    </location>
    <ligand>
        <name>S-adenosyl-L-methionine</name>
        <dbReference type="ChEBI" id="CHEBI:59789"/>
    </ligand>
</feature>
<dbReference type="Proteomes" id="UP000587070">
    <property type="component" value="Unassembled WGS sequence"/>
</dbReference>
<dbReference type="GO" id="GO:0043770">
    <property type="term" value="F:demethylmenaquinone methyltransferase activity"/>
    <property type="evidence" value="ECO:0007669"/>
    <property type="project" value="UniProtKB-UniRule"/>
</dbReference>
<dbReference type="AlphaFoldDB" id="A0A840GE70"/>
<gene>
    <name evidence="6" type="primary">ubiE</name>
    <name evidence="7" type="ORF">GGD90_003340</name>
</gene>
<dbReference type="EC" id="2.1.1.163" evidence="6"/>
<dbReference type="GO" id="GO:0032259">
    <property type="term" value="P:methylation"/>
    <property type="evidence" value="ECO:0007669"/>
    <property type="project" value="UniProtKB-KW"/>
</dbReference>
<comment type="caution">
    <text evidence="7">The sequence shown here is derived from an EMBL/GenBank/DDBJ whole genome shotgun (WGS) entry which is preliminary data.</text>
</comment>
<evidence type="ECO:0000256" key="1">
    <source>
        <dbReference type="ARBA" id="ARBA00022428"/>
    </source>
</evidence>
<evidence type="ECO:0000313" key="7">
    <source>
        <dbReference type="EMBL" id="MBB4248938.1"/>
    </source>
</evidence>
<dbReference type="EMBL" id="JACIGE010000015">
    <property type="protein sequence ID" value="MBB4248938.1"/>
    <property type="molecule type" value="Genomic_DNA"/>
</dbReference>
<dbReference type="PROSITE" id="PS51608">
    <property type="entry name" value="SAM_MT_UBIE"/>
    <property type="match status" value="1"/>
</dbReference>
<dbReference type="PANTHER" id="PTHR43591">
    <property type="entry name" value="METHYLTRANSFERASE"/>
    <property type="match status" value="1"/>
</dbReference>
<dbReference type="Pfam" id="PF01209">
    <property type="entry name" value="Ubie_methyltran"/>
    <property type="match status" value="1"/>
</dbReference>
<evidence type="ECO:0000256" key="2">
    <source>
        <dbReference type="ARBA" id="ARBA00022603"/>
    </source>
</evidence>
<keyword evidence="1 6" id="KW-0474">Menaquinone biosynthesis</keyword>
<reference evidence="7 8" key="1">
    <citation type="submission" date="2020-08" db="EMBL/GenBank/DDBJ databases">
        <title>Genome sequencing of Purple Non-Sulfur Bacteria from various extreme environments.</title>
        <authorList>
            <person name="Mayer M."/>
        </authorList>
    </citation>
    <scope>NUCLEOTIDE SEQUENCE [LARGE SCALE GENOMIC DNA]</scope>
    <source>
        <strain evidence="7 8">2761</strain>
    </source>
</reference>
<keyword evidence="5 6" id="KW-0949">S-adenosyl-L-methionine</keyword>
<dbReference type="InterPro" id="IPR004033">
    <property type="entry name" value="UbiE/COQ5_MeTrFase"/>
</dbReference>
<dbReference type="UniPathway" id="UPA00232"/>
<protein>
    <recommendedName>
        <fullName evidence="6">Ubiquinone/menaquinone biosynthesis C-methyltransferase UbiE</fullName>
        <ecNumber evidence="6">2.1.1.163</ecNumber>
        <ecNumber evidence="6">2.1.1.201</ecNumber>
    </recommendedName>
    <alternativeName>
        <fullName evidence="6">2-methoxy-6-polyprenyl-1,4-benzoquinol methylase</fullName>
    </alternativeName>
    <alternativeName>
        <fullName evidence="6">Demethylmenaquinone methyltransferase</fullName>
    </alternativeName>
</protein>
<dbReference type="NCBIfam" id="TIGR01934">
    <property type="entry name" value="MenG_MenH_UbiE"/>
    <property type="match status" value="1"/>
</dbReference>
<feature type="binding site" evidence="6">
    <location>
        <position position="72"/>
    </location>
    <ligand>
        <name>S-adenosyl-L-methionine</name>
        <dbReference type="ChEBI" id="CHEBI:59789"/>
    </ligand>
</feature>
<evidence type="ECO:0000256" key="3">
    <source>
        <dbReference type="ARBA" id="ARBA00022679"/>
    </source>
</evidence>
<comment type="catalytic activity">
    <reaction evidence="6">
        <text>a 2-methoxy-6-(all-trans-polyprenyl)benzene-1,4-diol + S-adenosyl-L-methionine = a 5-methoxy-2-methyl-3-(all-trans-polyprenyl)benzene-1,4-diol + S-adenosyl-L-homocysteine + H(+)</text>
        <dbReference type="Rhea" id="RHEA:28286"/>
        <dbReference type="Rhea" id="RHEA-COMP:10858"/>
        <dbReference type="Rhea" id="RHEA-COMP:10859"/>
        <dbReference type="ChEBI" id="CHEBI:15378"/>
        <dbReference type="ChEBI" id="CHEBI:57856"/>
        <dbReference type="ChEBI" id="CHEBI:59789"/>
        <dbReference type="ChEBI" id="CHEBI:84166"/>
        <dbReference type="ChEBI" id="CHEBI:84167"/>
        <dbReference type="EC" id="2.1.1.201"/>
    </reaction>
</comment>
<dbReference type="GO" id="GO:0009234">
    <property type="term" value="P:menaquinone biosynthetic process"/>
    <property type="evidence" value="ECO:0007669"/>
    <property type="project" value="UniProtKB-UniRule"/>
</dbReference>
<dbReference type="HAMAP" id="MF_01813">
    <property type="entry name" value="MenG_UbiE_methyltr"/>
    <property type="match status" value="1"/>
</dbReference>
<dbReference type="CDD" id="cd02440">
    <property type="entry name" value="AdoMet_MTases"/>
    <property type="match status" value="1"/>
</dbReference>
<dbReference type="OrthoDB" id="9808140at2"/>
<comment type="pathway">
    <text evidence="6">Quinol/quinone metabolism; menaquinone biosynthesis; menaquinol from 1,4-dihydroxy-2-naphthoate: step 2/2.</text>
</comment>
<dbReference type="InterPro" id="IPR029063">
    <property type="entry name" value="SAM-dependent_MTases_sf"/>
</dbReference>
<comment type="caution">
    <text evidence="6">Lacks conserved residue(s) required for the propagation of feature annotation.</text>
</comment>
<comment type="similarity">
    <text evidence="6">Belongs to the class I-like SAM-binding methyltransferase superfamily. MenG/UbiE family.</text>
</comment>
<dbReference type="PROSITE" id="PS01183">
    <property type="entry name" value="UBIE_1"/>
    <property type="match status" value="1"/>
</dbReference>
<dbReference type="GO" id="GO:0008425">
    <property type="term" value="F:2-methoxy-6-polyprenyl-1,4-benzoquinol methyltransferase activity"/>
    <property type="evidence" value="ECO:0007669"/>
    <property type="project" value="UniProtKB-UniRule"/>
</dbReference>
<dbReference type="SUPFAM" id="SSF53335">
    <property type="entry name" value="S-adenosyl-L-methionine-dependent methyltransferases"/>
    <property type="match status" value="1"/>
</dbReference>
<comment type="function">
    <text evidence="6">Methyltransferase required for the conversion of demethylmenaquinol (DMKH2) to menaquinol (MKH2) and the conversion of 2-polyprenyl-6-methoxy-1,4-benzoquinol (DDMQH2) to 2-polyprenyl-3-methyl-6-methoxy-1,4-benzoquinol (DMQH2).</text>
</comment>
<dbReference type="InterPro" id="IPR023576">
    <property type="entry name" value="UbiE/COQ5_MeTrFase_CS"/>
</dbReference>
<organism evidence="7 8">
    <name type="scientific">Rhodocyclus tenuis</name>
    <name type="common">Rhodospirillum tenue</name>
    <dbReference type="NCBI Taxonomy" id="1066"/>
    <lineage>
        <taxon>Bacteria</taxon>
        <taxon>Pseudomonadati</taxon>
        <taxon>Pseudomonadota</taxon>
        <taxon>Betaproteobacteria</taxon>
        <taxon>Rhodocyclales</taxon>
        <taxon>Rhodocyclaceae</taxon>
        <taxon>Rhodocyclus</taxon>
    </lineage>
</organism>
<dbReference type="PROSITE" id="PS01184">
    <property type="entry name" value="UBIE_2"/>
    <property type="match status" value="1"/>
</dbReference>
<keyword evidence="3 6" id="KW-0808">Transferase</keyword>
<dbReference type="PANTHER" id="PTHR43591:SF24">
    <property type="entry name" value="2-METHOXY-6-POLYPRENYL-1,4-BENZOQUINOL METHYLASE, MITOCHONDRIAL"/>
    <property type="match status" value="1"/>
</dbReference>
<comment type="catalytic activity">
    <reaction evidence="6">
        <text>a 2-demethylmenaquinol + S-adenosyl-L-methionine = a menaquinol + S-adenosyl-L-homocysteine + H(+)</text>
        <dbReference type="Rhea" id="RHEA:42640"/>
        <dbReference type="Rhea" id="RHEA-COMP:9539"/>
        <dbReference type="Rhea" id="RHEA-COMP:9563"/>
        <dbReference type="ChEBI" id="CHEBI:15378"/>
        <dbReference type="ChEBI" id="CHEBI:18151"/>
        <dbReference type="ChEBI" id="CHEBI:55437"/>
        <dbReference type="ChEBI" id="CHEBI:57856"/>
        <dbReference type="ChEBI" id="CHEBI:59789"/>
        <dbReference type="EC" id="2.1.1.163"/>
    </reaction>
</comment>
<accession>A0A840GE70</accession>
<evidence type="ECO:0000313" key="8">
    <source>
        <dbReference type="Proteomes" id="UP000587070"/>
    </source>
</evidence>
<keyword evidence="8" id="KW-1185">Reference proteome</keyword>
<keyword evidence="4 6" id="KW-0831">Ubiquinone biosynthesis</keyword>
<name>A0A840GE70_RHOTE</name>
<dbReference type="UniPathway" id="UPA00079">
    <property type="reaction ID" value="UER00169"/>
</dbReference>
<feature type="binding site" evidence="6">
    <location>
        <position position="93"/>
    </location>
    <ligand>
        <name>S-adenosyl-L-methionine</name>
        <dbReference type="ChEBI" id="CHEBI:59789"/>
    </ligand>
</feature>